<dbReference type="EMBL" id="EF083886">
    <property type="protein sequence ID" value="ABK23219.1"/>
    <property type="molecule type" value="mRNA"/>
</dbReference>
<dbReference type="AlphaFoldDB" id="A9NRF8"/>
<accession>A9NRF8</accession>
<feature type="transmembrane region" description="Helical" evidence="6">
    <location>
        <begin position="7"/>
        <end position="23"/>
    </location>
</feature>
<feature type="transmembrane region" description="Helical" evidence="6">
    <location>
        <begin position="59"/>
        <end position="80"/>
    </location>
</feature>
<keyword evidence="4 6" id="KW-1133">Transmembrane helix</keyword>
<keyword evidence="3 6" id="KW-0812">Transmembrane</keyword>
<evidence type="ECO:0000256" key="6">
    <source>
        <dbReference type="SAM" id="Phobius"/>
    </source>
</evidence>
<dbReference type="Gene3D" id="1.10.10.1740">
    <property type="entry name" value="Transmembrane protein 14-like"/>
    <property type="match status" value="1"/>
</dbReference>
<evidence type="ECO:0000256" key="3">
    <source>
        <dbReference type="ARBA" id="ARBA00022692"/>
    </source>
</evidence>
<evidence type="ECO:0000256" key="1">
    <source>
        <dbReference type="ARBA" id="ARBA00004370"/>
    </source>
</evidence>
<dbReference type="GO" id="GO:0015245">
    <property type="term" value="F:fatty acid transmembrane transporter activity"/>
    <property type="evidence" value="ECO:0007669"/>
    <property type="project" value="TreeGrafter"/>
</dbReference>
<dbReference type="InterPro" id="IPR005349">
    <property type="entry name" value="TMEM14"/>
</dbReference>
<dbReference type="InterPro" id="IPR044890">
    <property type="entry name" value="TMEM14_sf"/>
</dbReference>
<organism evidence="7">
    <name type="scientific">Picea sitchensis</name>
    <name type="common">Sitka spruce</name>
    <name type="synonym">Pinus sitchensis</name>
    <dbReference type="NCBI Taxonomy" id="3332"/>
    <lineage>
        <taxon>Eukaryota</taxon>
        <taxon>Viridiplantae</taxon>
        <taxon>Streptophyta</taxon>
        <taxon>Embryophyta</taxon>
        <taxon>Tracheophyta</taxon>
        <taxon>Spermatophyta</taxon>
        <taxon>Pinopsida</taxon>
        <taxon>Pinidae</taxon>
        <taxon>Conifers I</taxon>
        <taxon>Pinales</taxon>
        <taxon>Pinaceae</taxon>
        <taxon>Picea</taxon>
    </lineage>
</organism>
<dbReference type="Pfam" id="PF03647">
    <property type="entry name" value="Tmemb_14"/>
    <property type="match status" value="1"/>
</dbReference>
<keyword evidence="5 6" id="KW-0472">Membrane</keyword>
<evidence type="ECO:0000256" key="5">
    <source>
        <dbReference type="ARBA" id="ARBA00023136"/>
    </source>
</evidence>
<evidence type="ECO:0000256" key="4">
    <source>
        <dbReference type="ARBA" id="ARBA00022989"/>
    </source>
</evidence>
<sequence length="119" mass="12872">MHDFCFTIPYGLAVIIGGVVGYLRKGSTVSLAGGLGTGLMLLLAGQLSLKAFEKRRNSYFAIFLQTVCSSALTWVMGQRYLTTSKIMPAGIVTVISAMMTLFYLYKIAKGGNHIGPKKE</sequence>
<evidence type="ECO:0000313" key="7">
    <source>
        <dbReference type="EMBL" id="ABK23219.1"/>
    </source>
</evidence>
<reference evidence="7" key="1">
    <citation type="journal article" date="2008" name="BMC Genomics">
        <title>A conifer genomics resource of 200,000 spruce (Picea spp.) ESTs and 6,464 high-quality, sequence-finished full-length cDNAs for Sitka spruce (Picea sitchensis).</title>
        <authorList>
            <person name="Ralph S.G."/>
            <person name="Chun H.J."/>
            <person name="Kolosova N."/>
            <person name="Cooper D."/>
            <person name="Oddy C."/>
            <person name="Ritland C.E."/>
            <person name="Kirkpatrick R."/>
            <person name="Moore R."/>
            <person name="Barber S."/>
            <person name="Holt R.A."/>
            <person name="Jones S.J."/>
            <person name="Marra M.A."/>
            <person name="Douglas C.J."/>
            <person name="Ritland K."/>
            <person name="Bohlmann J."/>
        </authorList>
    </citation>
    <scope>NUCLEOTIDE SEQUENCE</scope>
    <source>
        <tissue evidence="7">Green portion of the leader tissue</tissue>
    </source>
</reference>
<dbReference type="GO" id="GO:0009706">
    <property type="term" value="C:chloroplast inner membrane"/>
    <property type="evidence" value="ECO:0007669"/>
    <property type="project" value="TreeGrafter"/>
</dbReference>
<protein>
    <submittedName>
        <fullName evidence="7">Uncharacterized protein</fullName>
    </submittedName>
</protein>
<comment type="subcellular location">
    <subcellularLocation>
        <location evidence="1">Membrane</location>
    </subcellularLocation>
</comment>
<name>A9NRF8_PICSI</name>
<proteinExistence type="evidence at transcript level"/>
<comment type="similarity">
    <text evidence="2">Belongs to the TMEM14 family.</text>
</comment>
<dbReference type="PANTHER" id="PTHR12668:SF5">
    <property type="entry name" value="PROTEIN FATTY ACID EXPORT 5-RELATED"/>
    <property type="match status" value="1"/>
</dbReference>
<dbReference type="OMA" id="ANSHKIM"/>
<dbReference type="PANTHER" id="PTHR12668">
    <property type="entry name" value="TRANSMEMBRANE PROTEIN 14, 15"/>
    <property type="match status" value="1"/>
</dbReference>
<evidence type="ECO:0000256" key="2">
    <source>
        <dbReference type="ARBA" id="ARBA00007590"/>
    </source>
</evidence>
<feature type="transmembrane region" description="Helical" evidence="6">
    <location>
        <begin position="86"/>
        <end position="105"/>
    </location>
</feature>